<evidence type="ECO:0000256" key="2">
    <source>
        <dbReference type="ARBA" id="ARBA00022801"/>
    </source>
</evidence>
<sequence>MKILNQNKYLNNIFITLLFSCFKLNGMAQTVSIKDLPRVSIDQTVNTSANSSFEKLINEIHNFNNYPSLDKFTGEHIFFMQDSVFGNVPFKLYIPENYDPSQRHTVILLLHGAVGQSKFSDAENSKVQPDDDPFYSKLCNSNFIVVKPFADPGKGFDWAANSFGGSKNYTFSTLENIIYELKKTINFDDSKVFVFGHSDGSDGAFAFDLYKPTIFAGMIAYNSKLSNIFAHDLYIANAVNRPLRLVHSDKDDIRPIQQTRDIVKILDSLHVPLEYKEYFGYTHEDKHLDIDYPNSIKFITNTFRNPYPKQLYWETSNSLFEGLSWIEVNSWDLNLPRAAWHKIFNLKAYNKKMQSYFPFDYYKLDESAAIKAEIHNNTINILTSRITKFTLLISPKMLDLNKQISVVVNNKELFKKLVKPDKNFYLGQLKKSQDKSIVWVNSITINLVN</sequence>
<dbReference type="PANTHER" id="PTHR43037">
    <property type="entry name" value="UNNAMED PRODUCT-RELATED"/>
    <property type="match status" value="1"/>
</dbReference>
<organism evidence="3 4">
    <name type="scientific">Mucilaginibacter gossypiicola</name>
    <dbReference type="NCBI Taxonomy" id="551995"/>
    <lineage>
        <taxon>Bacteria</taxon>
        <taxon>Pseudomonadati</taxon>
        <taxon>Bacteroidota</taxon>
        <taxon>Sphingobacteriia</taxon>
        <taxon>Sphingobacteriales</taxon>
        <taxon>Sphingobacteriaceae</taxon>
        <taxon>Mucilaginibacter</taxon>
    </lineage>
</organism>
<dbReference type="RefSeq" id="WP_091220374.1">
    <property type="nucleotide sequence ID" value="NZ_FOCL01000016.1"/>
</dbReference>
<dbReference type="Pfam" id="PF00756">
    <property type="entry name" value="Esterase"/>
    <property type="match status" value="1"/>
</dbReference>
<keyword evidence="2" id="KW-0378">Hydrolase</keyword>
<dbReference type="OrthoDB" id="699118at2"/>
<evidence type="ECO:0000313" key="4">
    <source>
        <dbReference type="Proteomes" id="UP000198942"/>
    </source>
</evidence>
<dbReference type="STRING" id="551995.SAMN05192574_11631"/>
<dbReference type="InterPro" id="IPR050955">
    <property type="entry name" value="Plant_Biomass_Hydrol_Est"/>
</dbReference>
<reference evidence="4" key="1">
    <citation type="submission" date="2016-10" db="EMBL/GenBank/DDBJ databases">
        <authorList>
            <person name="Varghese N."/>
            <person name="Submissions S."/>
        </authorList>
    </citation>
    <scope>NUCLEOTIDE SEQUENCE [LARGE SCALE GENOMIC DNA]</scope>
    <source>
        <strain evidence="4">Gh-48</strain>
    </source>
</reference>
<dbReference type="Gene3D" id="3.40.50.1820">
    <property type="entry name" value="alpha/beta hydrolase"/>
    <property type="match status" value="1"/>
</dbReference>
<accession>A0A1H8TLT3</accession>
<dbReference type="InterPro" id="IPR029058">
    <property type="entry name" value="AB_hydrolase_fold"/>
</dbReference>
<gene>
    <name evidence="3" type="ORF">SAMN05192574_11631</name>
</gene>
<proteinExistence type="predicted"/>
<dbReference type="Proteomes" id="UP000198942">
    <property type="component" value="Unassembled WGS sequence"/>
</dbReference>
<dbReference type="PROSITE" id="PS51257">
    <property type="entry name" value="PROKAR_LIPOPROTEIN"/>
    <property type="match status" value="1"/>
</dbReference>
<dbReference type="AlphaFoldDB" id="A0A1H8TLT3"/>
<keyword evidence="4" id="KW-1185">Reference proteome</keyword>
<protein>
    <submittedName>
        <fullName evidence="3">Putative esterase</fullName>
    </submittedName>
</protein>
<evidence type="ECO:0000313" key="3">
    <source>
        <dbReference type="EMBL" id="SEO91554.1"/>
    </source>
</evidence>
<dbReference type="EMBL" id="FOCL01000016">
    <property type="protein sequence ID" value="SEO91554.1"/>
    <property type="molecule type" value="Genomic_DNA"/>
</dbReference>
<name>A0A1H8TLT3_9SPHI</name>
<dbReference type="InterPro" id="IPR000801">
    <property type="entry name" value="Esterase-like"/>
</dbReference>
<dbReference type="SUPFAM" id="SSF53474">
    <property type="entry name" value="alpha/beta-Hydrolases"/>
    <property type="match status" value="1"/>
</dbReference>
<keyword evidence="1" id="KW-0732">Signal</keyword>
<dbReference type="PANTHER" id="PTHR43037:SF5">
    <property type="entry name" value="FERULOYL ESTERASE"/>
    <property type="match status" value="1"/>
</dbReference>
<dbReference type="GO" id="GO:0016787">
    <property type="term" value="F:hydrolase activity"/>
    <property type="evidence" value="ECO:0007669"/>
    <property type="project" value="UniProtKB-KW"/>
</dbReference>
<evidence type="ECO:0000256" key="1">
    <source>
        <dbReference type="ARBA" id="ARBA00022729"/>
    </source>
</evidence>